<accession>A0ABQ4Q222</accession>
<comment type="caution">
    <text evidence="1">The sequence shown here is derived from an EMBL/GenBank/DDBJ whole genome shotgun (WGS) entry which is preliminary data.</text>
</comment>
<evidence type="ECO:0000313" key="1">
    <source>
        <dbReference type="EMBL" id="GIZ51086.1"/>
    </source>
</evidence>
<name>A0ABQ4Q222_9BURK</name>
<evidence type="ECO:0000313" key="2">
    <source>
        <dbReference type="Proteomes" id="UP000887222"/>
    </source>
</evidence>
<gene>
    <name evidence="1" type="ORF">NCCP691_11000</name>
</gene>
<keyword evidence="2" id="KW-1185">Reference proteome</keyword>
<reference evidence="1 2" key="1">
    <citation type="journal article" date="2022" name="Int. J. Syst. Evol. Microbiol.">
        <title>Noviherbaspirillum aridicola sp. nov., isolated from an arid soil in Pakistan.</title>
        <authorList>
            <person name="Khan I.U."/>
            <person name="Saqib M."/>
            <person name="Amin A."/>
            <person name="Hussain F."/>
            <person name="Li L."/>
            <person name="Liu Y.H."/>
            <person name="Fang B.Z."/>
            <person name="Ahmed I."/>
            <person name="Li W.J."/>
        </authorList>
    </citation>
    <scope>NUCLEOTIDE SEQUENCE [LARGE SCALE GENOMIC DNA]</scope>
    <source>
        <strain evidence="1 2">NCCP-691</strain>
    </source>
</reference>
<organism evidence="1 2">
    <name type="scientific">Noviherbaspirillum aridicola</name>
    <dbReference type="NCBI Taxonomy" id="2849687"/>
    <lineage>
        <taxon>Bacteria</taxon>
        <taxon>Pseudomonadati</taxon>
        <taxon>Pseudomonadota</taxon>
        <taxon>Betaproteobacteria</taxon>
        <taxon>Burkholderiales</taxon>
        <taxon>Oxalobacteraceae</taxon>
        <taxon>Noviherbaspirillum</taxon>
    </lineage>
</organism>
<protein>
    <submittedName>
        <fullName evidence="1">Uncharacterized protein</fullName>
    </submittedName>
</protein>
<dbReference type="Proteomes" id="UP000887222">
    <property type="component" value="Unassembled WGS sequence"/>
</dbReference>
<proteinExistence type="predicted"/>
<sequence>MEPAHWQEYREAMQAVARAFGTTVLCSQKYQYLRVQFDLSGLTGDQVRALGTLSHLVEIASEFPRGFLGGLELPNAALAYAMQVLGSEAAAREWMRAPST</sequence>
<dbReference type="EMBL" id="BPMK01000004">
    <property type="protein sequence ID" value="GIZ51086.1"/>
    <property type="molecule type" value="Genomic_DNA"/>
</dbReference>